<dbReference type="KEGG" id="niy:FQ775_02545"/>
<protein>
    <submittedName>
        <fullName evidence="2">DUF2293 domain-containing protein</fullName>
    </submittedName>
</protein>
<dbReference type="RefSeq" id="WP_146297988.1">
    <property type="nucleotide sequence ID" value="NZ_CP042301.2"/>
</dbReference>
<proteinExistence type="predicted"/>
<feature type="domain" description="DUF2293" evidence="1">
    <location>
        <begin position="15"/>
        <end position="92"/>
    </location>
</feature>
<evidence type="ECO:0000313" key="3">
    <source>
        <dbReference type="Proteomes" id="UP000321389"/>
    </source>
</evidence>
<dbReference type="EMBL" id="CP042301">
    <property type="protein sequence ID" value="QDY99338.1"/>
    <property type="molecule type" value="Genomic_DNA"/>
</dbReference>
<dbReference type="OrthoDB" id="1159372at2"/>
<dbReference type="InterPro" id="IPR018744">
    <property type="entry name" value="DUF2293"/>
</dbReference>
<evidence type="ECO:0000259" key="1">
    <source>
        <dbReference type="Pfam" id="PF10056"/>
    </source>
</evidence>
<dbReference type="PIRSF" id="PIRSF036238">
    <property type="entry name" value="UCP036238"/>
    <property type="match status" value="1"/>
</dbReference>
<accession>A0A5B8KUV9</accession>
<evidence type="ECO:0000313" key="2">
    <source>
        <dbReference type="EMBL" id="QDY99338.1"/>
    </source>
</evidence>
<gene>
    <name evidence="2" type="ORF">FQ775_02545</name>
</gene>
<name>A0A5B8KUV9_9HYPH</name>
<reference evidence="2" key="1">
    <citation type="submission" date="2020-04" db="EMBL/GenBank/DDBJ databases">
        <title>Nitratireductor sp. nov. isolated from mangrove soil.</title>
        <authorList>
            <person name="Ye Y."/>
        </authorList>
    </citation>
    <scope>NUCLEOTIDE SEQUENCE</scope>
    <source>
        <strain evidence="2">SY7</strain>
    </source>
</reference>
<dbReference type="Pfam" id="PF10056">
    <property type="entry name" value="DUF2293"/>
    <property type="match status" value="1"/>
</dbReference>
<dbReference type="AlphaFoldDB" id="A0A5B8KUV9"/>
<organism evidence="2 3">
    <name type="scientific">Nitratireductor mangrovi</name>
    <dbReference type="NCBI Taxonomy" id="2599600"/>
    <lineage>
        <taxon>Bacteria</taxon>
        <taxon>Pseudomonadati</taxon>
        <taxon>Pseudomonadota</taxon>
        <taxon>Alphaproteobacteria</taxon>
        <taxon>Hyphomicrobiales</taxon>
        <taxon>Phyllobacteriaceae</taxon>
        <taxon>Nitratireductor</taxon>
    </lineage>
</organism>
<dbReference type="Proteomes" id="UP000321389">
    <property type="component" value="Chromosome"/>
</dbReference>
<dbReference type="InterPro" id="IPR017044">
    <property type="entry name" value="UCP036238"/>
</dbReference>
<sequence>MIARTGRQRAVAKALTLLLPAAPYADIEKIRADAMAPHMKTLPPSLAVWLATVAHVRHEHTAYENLLAEGYDRDSARFFVVGETNDTLTAWRATRMLDPDDDEA</sequence>
<keyword evidence="3" id="KW-1185">Reference proteome</keyword>